<gene>
    <name evidence="2" type="ORF">PSV3_00211</name>
</gene>
<feature type="compositionally biased region" description="Basic residues" evidence="1">
    <location>
        <begin position="205"/>
        <end position="214"/>
    </location>
</feature>
<keyword evidence="3" id="KW-1185">Reference proteome</keyword>
<dbReference type="Proteomes" id="UP001210892">
    <property type="component" value="Segment"/>
</dbReference>
<dbReference type="EMBL" id="OP712474">
    <property type="protein sequence ID" value="WBF76913.1"/>
    <property type="molecule type" value="Genomic_DNA"/>
</dbReference>
<protein>
    <submittedName>
        <fullName evidence="2">Uncharacterized protein</fullName>
    </submittedName>
</protein>
<accession>A0AAE9VWD9</accession>
<reference evidence="2 3" key="1">
    <citation type="submission" date="2022-10" db="EMBL/GenBank/DDBJ databases">
        <authorList>
            <person name="Li J.H."/>
            <person name="Ding Y.F."/>
            <person name="Wei Y.L."/>
        </authorList>
    </citation>
    <scope>NUCLEOTIDE SEQUENCE [LARGE SCALE GENOMIC DNA]</scope>
</reference>
<proteinExistence type="predicted"/>
<evidence type="ECO:0000313" key="3">
    <source>
        <dbReference type="Proteomes" id="UP001210892"/>
    </source>
</evidence>
<organism evidence="2 3">
    <name type="scientific">Pseudomonas phage PSV3</name>
    <dbReference type="NCBI Taxonomy" id="3003632"/>
    <lineage>
        <taxon>Viruses</taxon>
        <taxon>Duplodnaviria</taxon>
        <taxon>Heunggongvirae</taxon>
        <taxon>Uroviricota</taxon>
        <taxon>Caudoviricetes</taxon>
        <taxon>Jondennisvirinae</taxon>
        <taxon>Septimatrevirus</taxon>
    </lineage>
</organism>
<evidence type="ECO:0000313" key="2">
    <source>
        <dbReference type="EMBL" id="WBF76913.1"/>
    </source>
</evidence>
<feature type="compositionally biased region" description="Low complexity" evidence="1">
    <location>
        <begin position="228"/>
        <end position="247"/>
    </location>
</feature>
<name>A0AAE9VWD9_9CAUD</name>
<sequence length="269" mass="29753">MRSCVLVPIGRSEQRRIGRRLAAVCLVPSEALNADVVRPFGLVSPNNVFVAVLGFFVCVEVVVLTNQHAARHKAKNVINVRRTCGKQVRRIGHNKKLAERVANNVHGAVSKQAFAVGQVRTVQLVHGRTVHNPCGNLRRLVAELGLAVVKVVPSRQLVGGIGVRGRVVYNVGNLRQCRIDRTKTNVQHIRHRIDGELLPHCRACGSRRKQRRKPATAPNKPNQDRRSAYPPSYRRRVAAPLPRLRLPGSAESNGIGRGQGEQAAYRLRP</sequence>
<feature type="region of interest" description="Disordered" evidence="1">
    <location>
        <begin position="205"/>
        <end position="269"/>
    </location>
</feature>
<evidence type="ECO:0000256" key="1">
    <source>
        <dbReference type="SAM" id="MobiDB-lite"/>
    </source>
</evidence>